<gene>
    <name evidence="1" type="ORF">KQR59_02195</name>
</gene>
<evidence type="ECO:0000313" key="2">
    <source>
        <dbReference type="Proteomes" id="UP000683421"/>
    </source>
</evidence>
<dbReference type="CDD" id="cd06223">
    <property type="entry name" value="PRTases_typeI"/>
    <property type="match status" value="1"/>
</dbReference>
<dbReference type="PANTHER" id="PTHR47505:SF1">
    <property type="entry name" value="DNA UTILIZATION PROTEIN YHGH"/>
    <property type="match status" value="1"/>
</dbReference>
<dbReference type="InterPro" id="IPR051910">
    <property type="entry name" value="ComF/GntX_DNA_util-trans"/>
</dbReference>
<dbReference type="RefSeq" id="WP_216692400.1">
    <property type="nucleotide sequence ID" value="NZ_CP076680.1"/>
</dbReference>
<name>A0AAJ4NPH7_9GAMM</name>
<keyword evidence="2" id="KW-1185">Reference proteome</keyword>
<proteinExistence type="predicted"/>
<organism evidence="1 2">
    <name type="scientific">Francisella salimarina</name>
    <dbReference type="NCBI Taxonomy" id="2599927"/>
    <lineage>
        <taxon>Bacteria</taxon>
        <taxon>Pseudomonadati</taxon>
        <taxon>Pseudomonadota</taxon>
        <taxon>Gammaproteobacteria</taxon>
        <taxon>Thiotrichales</taxon>
        <taxon>Francisellaceae</taxon>
        <taxon>Francisella</taxon>
    </lineage>
</organism>
<dbReference type="KEGG" id="fsr:KQR59_02195"/>
<dbReference type="Proteomes" id="UP000683421">
    <property type="component" value="Chromosome"/>
</dbReference>
<reference evidence="1 2" key="1">
    <citation type="submission" date="2021-06" db="EMBL/GenBank/DDBJ databases">
        <title>Ulceroglandular infection and bacteremia caused by Francisella salimarina in an immunocompromised patient, France.</title>
        <authorList>
            <person name="Hennebique A."/>
            <person name="Caspar Y."/>
            <person name="Maurin M."/>
            <person name="Boisset S."/>
            <person name="Pelloux I."/>
            <person name="Gallego-Hernanz M.P."/>
            <person name="Burucoa C."/>
            <person name="Cazenave-Roblot F."/>
            <person name="Plouzeau C."/>
            <person name="Rammaert B."/>
        </authorList>
    </citation>
    <scope>NUCLEOTIDE SEQUENCE [LARGE SCALE GENOMIC DNA]</scope>
    <source>
        <strain evidence="1 2">CHUGA-F75</strain>
    </source>
</reference>
<sequence>MKIITKILQILSIQSCLLCRQSAEDIVCNYCLHNLEEDLNTEQYKLDFDIEYDYYHLLSYTTEVRYLLQKFKFQKDLLVMRVFSKLMQKWWAKMNDKYFADVDVIATVPIHRLRYVYRGFNQSELLASELAEYADIRTVFSNCSRTKYTKSQAKSSKQKRASQIKNVFKLKEPVRAKHLLVFDDVLTTGATIREFIETISEGSQIDKISIVTLVRPE</sequence>
<dbReference type="EMBL" id="CP076680">
    <property type="protein sequence ID" value="QWU99715.1"/>
    <property type="molecule type" value="Genomic_DNA"/>
</dbReference>
<dbReference type="InterPro" id="IPR000836">
    <property type="entry name" value="PRTase_dom"/>
</dbReference>
<accession>A0AAJ4NPH7</accession>
<evidence type="ECO:0000313" key="1">
    <source>
        <dbReference type="EMBL" id="QWU99715.1"/>
    </source>
</evidence>
<dbReference type="PANTHER" id="PTHR47505">
    <property type="entry name" value="DNA UTILIZATION PROTEIN YHGH"/>
    <property type="match status" value="1"/>
</dbReference>
<protein>
    <submittedName>
        <fullName evidence="1">ComF family protein</fullName>
    </submittedName>
</protein>
<dbReference type="AlphaFoldDB" id="A0AAJ4NPH7"/>